<keyword evidence="8" id="KW-0350">Heme biosynthesis</keyword>
<dbReference type="InterPro" id="IPR050450">
    <property type="entry name" value="COX15/CtaA_HemeA_synthase"/>
</dbReference>
<feature type="transmembrane region" description="Helical" evidence="12">
    <location>
        <begin position="74"/>
        <end position="91"/>
    </location>
</feature>
<comment type="pathway">
    <text evidence="11">Porphyrin-containing compound metabolism.</text>
</comment>
<feature type="transmembrane region" description="Helical" evidence="12">
    <location>
        <begin position="225"/>
        <end position="242"/>
    </location>
</feature>
<evidence type="ECO:0000256" key="11">
    <source>
        <dbReference type="ARBA" id="ARBA00023444"/>
    </source>
</evidence>
<evidence type="ECO:0000256" key="12">
    <source>
        <dbReference type="SAM" id="Phobius"/>
    </source>
</evidence>
<feature type="transmembrane region" description="Helical" evidence="12">
    <location>
        <begin position="254"/>
        <end position="277"/>
    </location>
</feature>
<evidence type="ECO:0000256" key="10">
    <source>
        <dbReference type="ARBA" id="ARBA00023157"/>
    </source>
</evidence>
<keyword evidence="3 12" id="KW-0812">Transmembrane</keyword>
<evidence type="ECO:0000313" key="14">
    <source>
        <dbReference type="Proteomes" id="UP000199024"/>
    </source>
</evidence>
<dbReference type="GO" id="GO:0046872">
    <property type="term" value="F:metal ion binding"/>
    <property type="evidence" value="ECO:0007669"/>
    <property type="project" value="UniProtKB-KW"/>
</dbReference>
<feature type="transmembrane region" description="Helical" evidence="12">
    <location>
        <begin position="172"/>
        <end position="196"/>
    </location>
</feature>
<feature type="transmembrane region" description="Helical" evidence="12">
    <location>
        <begin position="103"/>
        <end position="123"/>
    </location>
</feature>
<dbReference type="PANTHER" id="PTHR35457">
    <property type="entry name" value="HEME A SYNTHASE"/>
    <property type="match status" value="1"/>
</dbReference>
<dbReference type="AlphaFoldDB" id="A0A1I6MRY2"/>
<dbReference type="InterPro" id="IPR003780">
    <property type="entry name" value="COX15/CtaA_fam"/>
</dbReference>
<dbReference type="EMBL" id="FOZL01000001">
    <property type="protein sequence ID" value="SFS18490.1"/>
    <property type="molecule type" value="Genomic_DNA"/>
</dbReference>
<keyword evidence="14" id="KW-1185">Reference proteome</keyword>
<comment type="subcellular location">
    <subcellularLocation>
        <location evidence="1">Membrane</location>
        <topology evidence="1">Multi-pass membrane protein</topology>
    </subcellularLocation>
</comment>
<keyword evidence="7" id="KW-0408">Iron</keyword>
<keyword evidence="5 12" id="KW-1133">Transmembrane helix</keyword>
<evidence type="ECO:0000256" key="9">
    <source>
        <dbReference type="ARBA" id="ARBA00023136"/>
    </source>
</evidence>
<dbReference type="RefSeq" id="WP_089841049.1">
    <property type="nucleotide sequence ID" value="NZ_FOZL01000001.1"/>
</dbReference>
<dbReference type="Pfam" id="PF02628">
    <property type="entry name" value="COX15-CtaA"/>
    <property type="match status" value="1"/>
</dbReference>
<feature type="transmembrane region" description="Helical" evidence="12">
    <location>
        <begin position="283"/>
        <end position="302"/>
    </location>
</feature>
<keyword evidence="6" id="KW-0560">Oxidoreductase</keyword>
<keyword evidence="4" id="KW-0479">Metal-binding</keyword>
<feature type="transmembrane region" description="Helical" evidence="12">
    <location>
        <begin position="143"/>
        <end position="160"/>
    </location>
</feature>
<evidence type="ECO:0000256" key="6">
    <source>
        <dbReference type="ARBA" id="ARBA00023002"/>
    </source>
</evidence>
<evidence type="ECO:0000256" key="8">
    <source>
        <dbReference type="ARBA" id="ARBA00023133"/>
    </source>
</evidence>
<proteinExistence type="predicted"/>
<evidence type="ECO:0000256" key="2">
    <source>
        <dbReference type="ARBA" id="ARBA00022475"/>
    </source>
</evidence>
<dbReference type="Proteomes" id="UP000199024">
    <property type="component" value="Unassembled WGS sequence"/>
</dbReference>
<feature type="transmembrane region" description="Helical" evidence="12">
    <location>
        <begin position="19"/>
        <end position="36"/>
    </location>
</feature>
<evidence type="ECO:0000256" key="1">
    <source>
        <dbReference type="ARBA" id="ARBA00004141"/>
    </source>
</evidence>
<organism evidence="13 14">
    <name type="scientific">Granulicella pectinivorans</name>
    <dbReference type="NCBI Taxonomy" id="474950"/>
    <lineage>
        <taxon>Bacteria</taxon>
        <taxon>Pseudomonadati</taxon>
        <taxon>Acidobacteriota</taxon>
        <taxon>Terriglobia</taxon>
        <taxon>Terriglobales</taxon>
        <taxon>Acidobacteriaceae</taxon>
        <taxon>Granulicella</taxon>
    </lineage>
</organism>
<evidence type="ECO:0000256" key="7">
    <source>
        <dbReference type="ARBA" id="ARBA00023004"/>
    </source>
</evidence>
<evidence type="ECO:0000256" key="5">
    <source>
        <dbReference type="ARBA" id="ARBA00022989"/>
    </source>
</evidence>
<evidence type="ECO:0000313" key="13">
    <source>
        <dbReference type="EMBL" id="SFS18490.1"/>
    </source>
</evidence>
<keyword evidence="9 12" id="KW-0472">Membrane</keyword>
<reference evidence="13 14" key="1">
    <citation type="submission" date="2016-10" db="EMBL/GenBank/DDBJ databases">
        <authorList>
            <person name="de Groot N.N."/>
        </authorList>
    </citation>
    <scope>NUCLEOTIDE SEQUENCE [LARGE SCALE GENOMIC DNA]</scope>
    <source>
        <strain evidence="13 14">DSM 21001</strain>
    </source>
</reference>
<dbReference type="GO" id="GO:0016020">
    <property type="term" value="C:membrane"/>
    <property type="evidence" value="ECO:0007669"/>
    <property type="project" value="UniProtKB-SubCell"/>
</dbReference>
<accession>A0A1I6MRY2</accession>
<dbReference type="GO" id="GO:0006784">
    <property type="term" value="P:heme A biosynthetic process"/>
    <property type="evidence" value="ECO:0007669"/>
    <property type="project" value="InterPro"/>
</dbReference>
<dbReference type="PANTHER" id="PTHR35457:SF1">
    <property type="entry name" value="HEME A SYNTHASE"/>
    <property type="match status" value="1"/>
</dbReference>
<protein>
    <submittedName>
        <fullName evidence="13">Cytochrome c oxidase assembly protein subunit 15</fullName>
    </submittedName>
</protein>
<dbReference type="GO" id="GO:0016491">
    <property type="term" value="F:oxidoreductase activity"/>
    <property type="evidence" value="ECO:0007669"/>
    <property type="project" value="UniProtKB-KW"/>
</dbReference>
<keyword evidence="10" id="KW-1015">Disulfide bond</keyword>
<dbReference type="OrthoDB" id="9816428at2"/>
<evidence type="ECO:0000256" key="4">
    <source>
        <dbReference type="ARBA" id="ARBA00022723"/>
    </source>
</evidence>
<evidence type="ECO:0000256" key="3">
    <source>
        <dbReference type="ARBA" id="ARBA00022692"/>
    </source>
</evidence>
<sequence>MGTVTVISAKRSTRGAARLAWITLGFFILVVLWGAVVRATGSGAGCGANWPLCNGDFFPHHPRLATVIEFTHRSTSGICTMLLVALGVYTFRVTPKKHRARTAVLWSGFFLVTEAALGALLVLRHYVEDNISVGRVIAQSVHLTNTMLFMGALTLTAWYLRERDPIETEKGSSGTAIAAIFATLVVSATGSLAALADTLFPSPSLRAGLLSDFAASSPELVRMRWVHPASALIGLACVLLLVRGLPARARIGQIMVGLIGLQAVLGIVDVLLLAPIWMQVLHLLGADLYWIALVVLAAAWIWPEKQTTSL</sequence>
<keyword evidence="2" id="KW-1003">Cell membrane</keyword>
<dbReference type="STRING" id="474950.SAMN05421771_3480"/>
<gene>
    <name evidence="13" type="ORF">SAMN05421771_3480</name>
</gene>
<name>A0A1I6MRY2_9BACT</name>